<proteinExistence type="predicted"/>
<feature type="non-terminal residue" evidence="1">
    <location>
        <position position="1"/>
    </location>
</feature>
<protein>
    <submittedName>
        <fullName evidence="1">Uncharacterized protein</fullName>
    </submittedName>
</protein>
<dbReference type="EMBL" id="CADCXU010009689">
    <property type="protein sequence ID" value="CAB0000623.1"/>
    <property type="molecule type" value="Genomic_DNA"/>
</dbReference>
<keyword evidence="2" id="KW-1185">Reference proteome</keyword>
<name>A0A6H5GBX6_9HEMI</name>
<dbReference type="Proteomes" id="UP000479000">
    <property type="component" value="Unassembled WGS sequence"/>
</dbReference>
<reference evidence="1 2" key="1">
    <citation type="submission" date="2020-02" db="EMBL/GenBank/DDBJ databases">
        <authorList>
            <person name="Ferguson B K."/>
        </authorList>
    </citation>
    <scope>NUCLEOTIDE SEQUENCE [LARGE SCALE GENOMIC DNA]</scope>
</reference>
<feature type="non-terminal residue" evidence="1">
    <location>
        <position position="66"/>
    </location>
</feature>
<organism evidence="1 2">
    <name type="scientific">Nesidiocoris tenuis</name>
    <dbReference type="NCBI Taxonomy" id="355587"/>
    <lineage>
        <taxon>Eukaryota</taxon>
        <taxon>Metazoa</taxon>
        <taxon>Ecdysozoa</taxon>
        <taxon>Arthropoda</taxon>
        <taxon>Hexapoda</taxon>
        <taxon>Insecta</taxon>
        <taxon>Pterygota</taxon>
        <taxon>Neoptera</taxon>
        <taxon>Paraneoptera</taxon>
        <taxon>Hemiptera</taxon>
        <taxon>Heteroptera</taxon>
        <taxon>Panheteroptera</taxon>
        <taxon>Cimicomorpha</taxon>
        <taxon>Miridae</taxon>
        <taxon>Dicyphina</taxon>
        <taxon>Nesidiocoris</taxon>
    </lineage>
</organism>
<sequence>HELALPNVGESASCGALLIQRNSLVFQRRVLGRVTATSAHHRAECARSLRLSQPLAIADSHGSSTI</sequence>
<evidence type="ECO:0000313" key="1">
    <source>
        <dbReference type="EMBL" id="CAB0000623.1"/>
    </source>
</evidence>
<evidence type="ECO:0000313" key="2">
    <source>
        <dbReference type="Proteomes" id="UP000479000"/>
    </source>
</evidence>
<dbReference type="AlphaFoldDB" id="A0A6H5GBX6"/>
<gene>
    <name evidence="1" type="ORF">NTEN_LOCUS6410</name>
</gene>
<accession>A0A6H5GBX6</accession>